<dbReference type="Proteomes" id="UP000192611">
    <property type="component" value="Unassembled WGS sequence"/>
</dbReference>
<comment type="caution">
    <text evidence="2">The sequence shown here is derived from an EMBL/GenBank/DDBJ whole genome shotgun (WGS) entry which is preliminary data.</text>
</comment>
<dbReference type="EMBL" id="NATQ01000019">
    <property type="protein sequence ID" value="OQX90941.1"/>
    <property type="molecule type" value="Genomic_DNA"/>
</dbReference>
<evidence type="ECO:0000313" key="2">
    <source>
        <dbReference type="EMBL" id="OQX90941.1"/>
    </source>
</evidence>
<dbReference type="NCBIfam" id="TIGR04183">
    <property type="entry name" value="Por_Secre_tail"/>
    <property type="match status" value="1"/>
</dbReference>
<feature type="transmembrane region" description="Helical" evidence="1">
    <location>
        <begin position="20"/>
        <end position="45"/>
    </location>
</feature>
<name>A0A1W9S259_9BACT</name>
<accession>A0A1W9S259</accession>
<keyword evidence="1" id="KW-1133">Transmembrane helix</keyword>
<gene>
    <name evidence="2" type="ORF">B6D57_01510</name>
</gene>
<evidence type="ECO:0000256" key="1">
    <source>
        <dbReference type="SAM" id="Phobius"/>
    </source>
</evidence>
<keyword evidence="1" id="KW-0812">Transmembrane</keyword>
<proteinExistence type="predicted"/>
<organism evidence="2 3">
    <name type="scientific">Candidatus Coatesbacteria bacterium 4484_99</name>
    <dbReference type="NCBI Taxonomy" id="1970774"/>
    <lineage>
        <taxon>Bacteria</taxon>
        <taxon>Candidatus Coatesiibacteriota</taxon>
    </lineage>
</organism>
<evidence type="ECO:0000313" key="3">
    <source>
        <dbReference type="Proteomes" id="UP000192611"/>
    </source>
</evidence>
<dbReference type="InterPro" id="IPR026444">
    <property type="entry name" value="Secre_tail"/>
</dbReference>
<protein>
    <recommendedName>
        <fullName evidence="4">Secretion system C-terminal sorting domain-containing protein</fullName>
    </recommendedName>
</protein>
<evidence type="ECO:0008006" key="4">
    <source>
        <dbReference type="Google" id="ProtNLM"/>
    </source>
</evidence>
<dbReference type="AlphaFoldDB" id="A0A1W9S259"/>
<reference evidence="3" key="1">
    <citation type="submission" date="2017-03" db="EMBL/GenBank/DDBJ databases">
        <title>Novel pathways for hydrocarbon cycling and metabolic interdependencies in hydrothermal sediment communities.</title>
        <authorList>
            <person name="Dombrowski N."/>
            <person name="Seitz K."/>
            <person name="Teske A."/>
            <person name="Baker B."/>
        </authorList>
    </citation>
    <scope>NUCLEOTIDE SEQUENCE [LARGE SCALE GENOMIC DNA]</scope>
</reference>
<sequence>MKKELHSICIMREVPKIVVFYVFILPILFYPLSIYADMIGDFFAFPNPSSMDSTINIYINNSSNEEIEVTIDIYALSGKRLAVIVENEKLSAGGELMERFNADINNNVREPGLYLLKAEAVGSISEKREIKTFKLFINEGNE</sequence>
<keyword evidence="1" id="KW-0472">Membrane</keyword>